<evidence type="ECO:0000313" key="2">
    <source>
        <dbReference type="Proteomes" id="UP000594261"/>
    </source>
</evidence>
<reference evidence="2" key="1">
    <citation type="journal article" date="2016" name="G3 (Bethesda)">
        <title>First Draft Assembly and Annotation of the Genome of a California Endemic Oak Quercus lobata Nee (Fagaceae).</title>
        <authorList>
            <person name="Sork V.L."/>
            <person name="Fitz-Gibbon S.T."/>
            <person name="Puiu D."/>
            <person name="Crepeau M."/>
            <person name="Gugger P.F."/>
            <person name="Sherman R."/>
            <person name="Stevens K."/>
            <person name="Langley C.H."/>
            <person name="Pellegrini M."/>
            <person name="Salzberg S.L."/>
        </authorList>
    </citation>
    <scope>NUCLEOTIDE SEQUENCE [LARGE SCALE GENOMIC DNA]</scope>
    <source>
        <strain evidence="2">cv. SW786</strain>
    </source>
</reference>
<dbReference type="Gramene" id="QL02p014281:mrna">
    <property type="protein sequence ID" value="QL02p014281:mrna:CDS:1"/>
    <property type="gene ID" value="QL02p014281"/>
</dbReference>
<dbReference type="InParanoid" id="A0A7N2KTJ0"/>
<name>A0A7N2KTJ0_QUELO</name>
<keyword evidence="2" id="KW-1185">Reference proteome</keyword>
<dbReference type="AlphaFoldDB" id="A0A7N2KTJ0"/>
<sequence length="100" mass="11486">MKKEQRRETKEKEEESLSFDTDYISTLLNCLLCYIISFFSTRDVVITNILLSKWRVIRTFVPILDLDQGELSKTCVDKTFSLGVIVSLCECNTVPNSVTI</sequence>
<dbReference type="EnsemblPlants" id="QL02p014281:mrna">
    <property type="protein sequence ID" value="QL02p014281:mrna:CDS:1"/>
    <property type="gene ID" value="QL02p014281"/>
</dbReference>
<reference evidence="1" key="2">
    <citation type="submission" date="2021-01" db="UniProtKB">
        <authorList>
            <consortium name="EnsemblPlants"/>
        </authorList>
    </citation>
    <scope>IDENTIFICATION</scope>
</reference>
<evidence type="ECO:0000313" key="1">
    <source>
        <dbReference type="EnsemblPlants" id="QL02p014281:mrna:CDS:1"/>
    </source>
</evidence>
<dbReference type="Proteomes" id="UP000594261">
    <property type="component" value="Chromosome 2"/>
</dbReference>
<organism evidence="1 2">
    <name type="scientific">Quercus lobata</name>
    <name type="common">Valley oak</name>
    <dbReference type="NCBI Taxonomy" id="97700"/>
    <lineage>
        <taxon>Eukaryota</taxon>
        <taxon>Viridiplantae</taxon>
        <taxon>Streptophyta</taxon>
        <taxon>Embryophyta</taxon>
        <taxon>Tracheophyta</taxon>
        <taxon>Spermatophyta</taxon>
        <taxon>Magnoliopsida</taxon>
        <taxon>eudicotyledons</taxon>
        <taxon>Gunneridae</taxon>
        <taxon>Pentapetalae</taxon>
        <taxon>rosids</taxon>
        <taxon>fabids</taxon>
        <taxon>Fagales</taxon>
        <taxon>Fagaceae</taxon>
        <taxon>Quercus</taxon>
    </lineage>
</organism>
<protein>
    <submittedName>
        <fullName evidence="1">Uncharacterized protein</fullName>
    </submittedName>
</protein>
<proteinExistence type="predicted"/>
<accession>A0A7N2KTJ0</accession>